<dbReference type="InterPro" id="IPR036322">
    <property type="entry name" value="WD40_repeat_dom_sf"/>
</dbReference>
<sequence length="1367" mass="155003">MITNDYDENPRRRPTDEEYDEDDNDPQQQHGGDYDDTGGFDDGPKYHNNNSNRMMGQRSNSTMMGGGGDYYDDSGFSPSVGQQQHSNPTNIMNNVSPSSTSSVSPPYGGQGSSGGSSDKLASFRLTKSRRRKSANMPERPVFFTSERHQPFVPVPKEVIDWRMKQRLKTVHVALVVCLNIGVDPPDVVKVHPCAKYECWVDPQAHPQKALEAIGANLKMQYERWQPRARYKQCLDPTVEDVKKTCVQLRKSAKKERILFHYNGHGVPKPTTNGEIWVFNKTFTQYIPLSLYDLYCWMDSPSIYVFDCSNAGIILNSFIQIIEQKDVPPRGSLMRKENIILAACGVNENLPMNPDFPADLFTSCLTTPIKIALNWFMQRNKLVDGVTEELIDNIPGRINDRRTPIGELNWIFTAVTDTIAWNVLPRDLFHKLFRQDLLVASLFRNFLLADRIMRSANCTPVSYPKLPETHNHPMWDAWDLALDQCVSQLPNLLNNPNAEYQYSPFFSSQLTDFQVWLDFGHRIQKPPTQLPILLQVLLSQSHRLRALTLLGRFLDMGSWAVNLALSVGIFPYVLKLLQSNSLELRRILVFIWTKILALDRPCQVDLVKDHGHSYFINILVERNNDSELRAMACFVLSVIADRFIPGQQACLKYKNLFDVCASQLIEQDSLLRKWACLLIAKLLEDFDEAQELAIKVGTHDKILHLLNDDVPEVRAACVFTLQKFIGLKPEKTEERIQGEIKIGTALYQVILDGSPLVRKELVYALGTLIQQYGEYIAPELLKSIIREETHHLTSGPTPILVSGSNPQNPSTPSTLIFQQKKKKKKDRKTLEADINAQTPTPKDAKILKDMKDRELGTLSYFVLDVCRVVIMLCFDPVREVAEEAHKILSFMKYSFAKLSDEEFERELFLIKEKAFNAQSVPKSPSLKPMPKRLMDKLSMRKSASDSDFLKAGYAQQQSNYSDDDTDSDSMDATSASNHQLVFMKSSFYERSCEYFSNPILPENSTKDDFVSPQTLKRRKRNEHLVKEASTMLKLVGKRKLEEQIGFFGNETEIVSQMKFHGFEPYLVVSDENDGLTIWNWVRGAIVNQFKCGDILKSRITDFHIINEESEQSMLLVASAAGNVAIYKNYEKKEEPISSFRAAHEAIANETGLGILTEWQQHNGTLYVTGDIEKVKIWDVEKELCVQNIQLDSPVTSITSDPNNGFLFATGCTDGKILIFDKRESGSSPILSHQLISNYEECHKNWVVSTKIQNVNSYQVISGCANGDIMFWDTRVTNRCVKQFNAHKGSMTALAIHNYAPVLACGSNNQFIKVFNTSAETLSMIYYHDGFLGQRIGPISCLAFHPFRMCLAAGSTDSIISLYSSQEKP</sequence>
<dbReference type="Proteomes" id="UP000444721">
    <property type="component" value="Unassembled WGS sequence"/>
</dbReference>
<dbReference type="SUPFAM" id="SSF50978">
    <property type="entry name" value="WD40 repeat-like"/>
    <property type="match status" value="1"/>
</dbReference>
<dbReference type="InterPro" id="IPR001680">
    <property type="entry name" value="WD40_rpt"/>
</dbReference>
<dbReference type="GO" id="GO:0005737">
    <property type="term" value="C:cytoplasm"/>
    <property type="evidence" value="ECO:0007669"/>
    <property type="project" value="TreeGrafter"/>
</dbReference>
<dbReference type="VEuPathDB" id="AmoebaDB:FDP41_000287"/>
<dbReference type="GO" id="GO:0031929">
    <property type="term" value="P:TOR signaling"/>
    <property type="evidence" value="ECO:0007669"/>
    <property type="project" value="InterPro"/>
</dbReference>
<evidence type="ECO:0000313" key="6">
    <source>
        <dbReference type="EMBL" id="KAF0984388.1"/>
    </source>
</evidence>
<keyword evidence="2" id="KW-0853">WD repeat</keyword>
<keyword evidence="3" id="KW-0677">Repeat</keyword>
<evidence type="ECO:0000256" key="3">
    <source>
        <dbReference type="ARBA" id="ARBA00022737"/>
    </source>
</evidence>
<dbReference type="OrthoDB" id="10262360at2759"/>
<evidence type="ECO:0000256" key="2">
    <source>
        <dbReference type="ARBA" id="ARBA00022574"/>
    </source>
</evidence>
<dbReference type="GO" id="GO:0009267">
    <property type="term" value="P:cellular response to starvation"/>
    <property type="evidence" value="ECO:0007669"/>
    <property type="project" value="TreeGrafter"/>
</dbReference>
<dbReference type="PANTHER" id="PTHR12848:SF16">
    <property type="entry name" value="REGULATORY-ASSOCIATED PROTEIN OF MTOR"/>
    <property type="match status" value="1"/>
</dbReference>
<dbReference type="Gene3D" id="2.130.10.10">
    <property type="entry name" value="YVTN repeat-like/Quinoprotein amine dehydrogenase"/>
    <property type="match status" value="2"/>
</dbReference>
<feature type="region of interest" description="Disordered" evidence="4">
    <location>
        <begin position="794"/>
        <end position="817"/>
    </location>
</feature>
<dbReference type="Gene3D" id="1.25.10.10">
    <property type="entry name" value="Leucine-rich Repeat Variant"/>
    <property type="match status" value="1"/>
</dbReference>
<dbReference type="OMA" id="TEVCTND"/>
<evidence type="ECO:0000256" key="4">
    <source>
        <dbReference type="SAM" id="MobiDB-lite"/>
    </source>
</evidence>
<dbReference type="Pfam" id="PF00400">
    <property type="entry name" value="WD40"/>
    <property type="match status" value="3"/>
</dbReference>
<protein>
    <recommendedName>
        <fullName evidence="5">Raptor N-terminal CASPase-like domain-containing protein</fullName>
    </recommendedName>
</protein>
<dbReference type="InterPro" id="IPR016024">
    <property type="entry name" value="ARM-type_fold"/>
</dbReference>
<evidence type="ECO:0000259" key="5">
    <source>
        <dbReference type="SMART" id="SM01302"/>
    </source>
</evidence>
<dbReference type="GO" id="GO:0030307">
    <property type="term" value="P:positive regulation of cell growth"/>
    <property type="evidence" value="ECO:0007669"/>
    <property type="project" value="TreeGrafter"/>
</dbReference>
<dbReference type="PANTHER" id="PTHR12848">
    <property type="entry name" value="REGULATORY-ASSOCIATED PROTEIN OF MTOR"/>
    <property type="match status" value="1"/>
</dbReference>
<evidence type="ECO:0000256" key="1">
    <source>
        <dbReference type="ARBA" id="ARBA00009257"/>
    </source>
</evidence>
<dbReference type="GO" id="GO:0030674">
    <property type="term" value="F:protein-macromolecule adaptor activity"/>
    <property type="evidence" value="ECO:0007669"/>
    <property type="project" value="TreeGrafter"/>
</dbReference>
<dbReference type="SMART" id="SM00320">
    <property type="entry name" value="WD40"/>
    <property type="match status" value="6"/>
</dbReference>
<feature type="compositionally biased region" description="Polar residues" evidence="4">
    <location>
        <begin position="76"/>
        <end position="94"/>
    </location>
</feature>
<accession>A0A6A5CGD0</accession>
<dbReference type="SMART" id="SM01302">
    <property type="entry name" value="Raptor_N"/>
    <property type="match status" value="1"/>
</dbReference>
<dbReference type="InterPro" id="IPR029347">
    <property type="entry name" value="Raptor_N"/>
</dbReference>
<dbReference type="GO" id="GO:0010506">
    <property type="term" value="P:regulation of autophagy"/>
    <property type="evidence" value="ECO:0007669"/>
    <property type="project" value="TreeGrafter"/>
</dbReference>
<dbReference type="VEuPathDB" id="AmoebaDB:NfTy_000060"/>
<feature type="compositionally biased region" description="Polar residues" evidence="4">
    <location>
        <begin position="47"/>
        <end position="63"/>
    </location>
</feature>
<dbReference type="VEuPathDB" id="AmoebaDB:NF0115920"/>
<comment type="caution">
    <text evidence="6">The sequence shown here is derived from an EMBL/GenBank/DDBJ whole genome shotgun (WGS) entry which is preliminary data.</text>
</comment>
<dbReference type="InterPro" id="IPR011989">
    <property type="entry name" value="ARM-like"/>
</dbReference>
<dbReference type="RefSeq" id="XP_044569101.1">
    <property type="nucleotide sequence ID" value="XM_044706111.1"/>
</dbReference>
<feature type="domain" description="Raptor N-terminal CASPase-like" evidence="5">
    <location>
        <begin position="166"/>
        <end position="318"/>
    </location>
</feature>
<dbReference type="InterPro" id="IPR004083">
    <property type="entry name" value="Raptor"/>
</dbReference>
<keyword evidence="7" id="KW-1185">Reference proteome</keyword>
<name>A0A6A5CGD0_NAEFO</name>
<organism evidence="6 7">
    <name type="scientific">Naegleria fowleri</name>
    <name type="common">Brain eating amoeba</name>
    <dbReference type="NCBI Taxonomy" id="5763"/>
    <lineage>
        <taxon>Eukaryota</taxon>
        <taxon>Discoba</taxon>
        <taxon>Heterolobosea</taxon>
        <taxon>Tetramitia</taxon>
        <taxon>Eutetramitia</taxon>
        <taxon>Vahlkampfiidae</taxon>
        <taxon>Naegleria</taxon>
    </lineage>
</organism>
<dbReference type="InterPro" id="IPR015943">
    <property type="entry name" value="WD40/YVTN_repeat-like_dom_sf"/>
</dbReference>
<gene>
    <name evidence="6" type="ORF">FDP41_000287</name>
</gene>
<dbReference type="SUPFAM" id="SSF48371">
    <property type="entry name" value="ARM repeat"/>
    <property type="match status" value="1"/>
</dbReference>
<feature type="region of interest" description="Disordered" evidence="4">
    <location>
        <begin position="1"/>
        <end position="120"/>
    </location>
</feature>
<feature type="compositionally biased region" description="Low complexity" evidence="4">
    <location>
        <begin position="95"/>
        <end position="107"/>
    </location>
</feature>
<reference evidence="6 7" key="1">
    <citation type="journal article" date="2019" name="Sci. Rep.">
        <title>Nanopore sequencing improves the draft genome of the human pathogenic amoeba Naegleria fowleri.</title>
        <authorList>
            <person name="Liechti N."/>
            <person name="Schurch N."/>
            <person name="Bruggmann R."/>
            <person name="Wittwer M."/>
        </authorList>
    </citation>
    <scope>NUCLEOTIDE SEQUENCE [LARGE SCALE GENOMIC DNA]</scope>
    <source>
        <strain evidence="6 7">ATCC 30894</strain>
    </source>
</reference>
<dbReference type="GO" id="GO:0031931">
    <property type="term" value="C:TORC1 complex"/>
    <property type="evidence" value="ECO:0007669"/>
    <property type="project" value="InterPro"/>
</dbReference>
<dbReference type="GeneID" id="68107505"/>
<dbReference type="EMBL" id="VFQX01000002">
    <property type="protein sequence ID" value="KAF0984388.1"/>
    <property type="molecule type" value="Genomic_DNA"/>
</dbReference>
<dbReference type="PRINTS" id="PR01547">
    <property type="entry name" value="YEAST176DUF"/>
</dbReference>
<dbReference type="GO" id="GO:0071230">
    <property type="term" value="P:cellular response to amino acid stimulus"/>
    <property type="evidence" value="ECO:0007669"/>
    <property type="project" value="TreeGrafter"/>
</dbReference>
<dbReference type="Pfam" id="PF14538">
    <property type="entry name" value="Raptor_N"/>
    <property type="match status" value="1"/>
</dbReference>
<evidence type="ECO:0000313" key="7">
    <source>
        <dbReference type="Proteomes" id="UP000444721"/>
    </source>
</evidence>
<proteinExistence type="inferred from homology"/>
<feature type="compositionally biased region" description="Polar residues" evidence="4">
    <location>
        <begin position="794"/>
        <end position="816"/>
    </location>
</feature>
<comment type="similarity">
    <text evidence="1">Belongs to the WD repeat RAPTOR family.</text>
</comment>